<comment type="caution">
    <text evidence="1">The sequence shown here is derived from an EMBL/GenBank/DDBJ whole genome shotgun (WGS) entry which is preliminary data.</text>
</comment>
<sequence>MPAGSFMPWQYMLPINSGASHKYYITIVNLTPYRFVKTSQNSYQFDVFDFGDIPSGKARQNTMTYTNRVGANPVDDNGEAYYQLQGTGKTFTIRGTTHIPGSYPMRTVVDLTGMGLGQREYGDPAPEASVTLVITGSEQYGYITSLDFGQQNNWMRQLYDVIKDRQLRHVVVPGSHDAGMGTISQAWIGLGSSPNTQTQGLNTYDQLRAGSRWFDMRLVSVNGGDFWAAHVNDETSNTPVGATGEAVNDIIAGINRFTQGSPGEVIILWVRYLVNLDSSIDGRTRYWSAAKANEFYTKLESINNRCTSGLDKTTKFDRLAAQKFLDQNGGKGCVLIMTDGRLQAGVPTERPASGIFHGPDWMDRDDFWADKGDTASLAAAQVAHMTGTRRDGGGGDSFLITQWQCTPDVVTATLYGLSSIAILPTNPSLYWAAVNSMSPEAWPTVILQDYLGLIHTGESAFPGQLGAEARVLAMGLNLYMASQNCDVSSRRNPLLKNRVAAASVVASTASAAKAFVAPAADAPFTGVIYANGTVDRAPAPGFHLGRPAVLKNGTVLGNGTVLSGDRQNPHFSSKLY</sequence>
<dbReference type="Proteomes" id="UP001172101">
    <property type="component" value="Unassembled WGS sequence"/>
</dbReference>
<dbReference type="PANTHER" id="PTHR13593">
    <property type="match status" value="1"/>
</dbReference>
<reference evidence="1" key="1">
    <citation type="submission" date="2023-06" db="EMBL/GenBank/DDBJ databases">
        <title>Genome-scale phylogeny and comparative genomics of the fungal order Sordariales.</title>
        <authorList>
            <consortium name="Lawrence Berkeley National Laboratory"/>
            <person name="Hensen N."/>
            <person name="Bonometti L."/>
            <person name="Westerberg I."/>
            <person name="Brannstrom I.O."/>
            <person name="Guillou S."/>
            <person name="Cros-Aarteil S."/>
            <person name="Calhoun S."/>
            <person name="Haridas S."/>
            <person name="Kuo A."/>
            <person name="Mondo S."/>
            <person name="Pangilinan J."/>
            <person name="Riley R."/>
            <person name="LaButti K."/>
            <person name="Andreopoulos B."/>
            <person name="Lipzen A."/>
            <person name="Chen C."/>
            <person name="Yanf M."/>
            <person name="Daum C."/>
            <person name="Ng V."/>
            <person name="Clum A."/>
            <person name="Steindorff A."/>
            <person name="Ohm R."/>
            <person name="Martin F."/>
            <person name="Silar P."/>
            <person name="Natvig D."/>
            <person name="Lalanne C."/>
            <person name="Gautier V."/>
            <person name="Ament-velasquez S.L."/>
            <person name="Kruys A."/>
            <person name="Hutchinson M.I."/>
            <person name="Powell A.J."/>
            <person name="Barry K."/>
            <person name="Miller A.N."/>
            <person name="Grigoriev I.V."/>
            <person name="Debuchy R."/>
            <person name="Gladieux P."/>
            <person name="Thoren M.H."/>
            <person name="Johannesson H."/>
        </authorList>
    </citation>
    <scope>NUCLEOTIDE SEQUENCE</scope>
    <source>
        <strain evidence="1">SMH2392-1A</strain>
    </source>
</reference>
<gene>
    <name evidence="1" type="ORF">B0T26DRAFT_677783</name>
</gene>
<dbReference type="GO" id="GO:0006629">
    <property type="term" value="P:lipid metabolic process"/>
    <property type="evidence" value="ECO:0007669"/>
    <property type="project" value="InterPro"/>
</dbReference>
<dbReference type="GeneID" id="85323414"/>
<name>A0AA40DVN6_9PEZI</name>
<dbReference type="InterPro" id="IPR051057">
    <property type="entry name" value="PI-PLC_domain"/>
</dbReference>
<keyword evidence="2" id="KW-1185">Reference proteome</keyword>
<dbReference type="PANTHER" id="PTHR13593:SF143">
    <property type="entry name" value="PHOSPHATIDYLINOSITOL-SPECIFIC PHOSPHOLIPASE C X DOMAIN-CONTAINING PROTEIN"/>
    <property type="match status" value="1"/>
</dbReference>
<organism evidence="1 2">
    <name type="scientific">Lasiosphaeria miniovina</name>
    <dbReference type="NCBI Taxonomy" id="1954250"/>
    <lineage>
        <taxon>Eukaryota</taxon>
        <taxon>Fungi</taxon>
        <taxon>Dikarya</taxon>
        <taxon>Ascomycota</taxon>
        <taxon>Pezizomycotina</taxon>
        <taxon>Sordariomycetes</taxon>
        <taxon>Sordariomycetidae</taxon>
        <taxon>Sordariales</taxon>
        <taxon>Lasiosphaeriaceae</taxon>
        <taxon>Lasiosphaeria</taxon>
    </lineage>
</organism>
<dbReference type="Gene3D" id="3.20.20.190">
    <property type="entry name" value="Phosphatidylinositol (PI) phosphodiesterase"/>
    <property type="match status" value="1"/>
</dbReference>
<dbReference type="SUPFAM" id="SSF51695">
    <property type="entry name" value="PLC-like phosphodiesterases"/>
    <property type="match status" value="1"/>
</dbReference>
<dbReference type="AlphaFoldDB" id="A0AA40DVN6"/>
<evidence type="ECO:0000313" key="1">
    <source>
        <dbReference type="EMBL" id="KAK0713448.1"/>
    </source>
</evidence>
<accession>A0AA40DVN6</accession>
<dbReference type="InterPro" id="IPR017946">
    <property type="entry name" value="PLC-like_Pdiesterase_TIM-brl"/>
</dbReference>
<dbReference type="EMBL" id="JAUIRO010000005">
    <property type="protein sequence ID" value="KAK0713448.1"/>
    <property type="molecule type" value="Genomic_DNA"/>
</dbReference>
<protein>
    <submittedName>
        <fullName evidence="1">PLC-like phosphodiesterase</fullName>
    </submittedName>
</protein>
<dbReference type="GO" id="GO:0008081">
    <property type="term" value="F:phosphoric diester hydrolase activity"/>
    <property type="evidence" value="ECO:0007669"/>
    <property type="project" value="InterPro"/>
</dbReference>
<proteinExistence type="predicted"/>
<dbReference type="RefSeq" id="XP_060294771.1">
    <property type="nucleotide sequence ID" value="XM_060440144.1"/>
</dbReference>
<evidence type="ECO:0000313" key="2">
    <source>
        <dbReference type="Proteomes" id="UP001172101"/>
    </source>
</evidence>